<keyword evidence="10" id="KW-1185">Reference proteome</keyword>
<dbReference type="InterPro" id="IPR050366">
    <property type="entry name" value="BP-dependent_transpt_permease"/>
</dbReference>
<protein>
    <submittedName>
        <fullName evidence="9">Glutathione transport system permease protein GsiD</fullName>
    </submittedName>
</protein>
<comment type="caution">
    <text evidence="9">The sequence shown here is derived from an EMBL/GenBank/DDBJ whole genome shotgun (WGS) entry which is preliminary data.</text>
</comment>
<dbReference type="AlphaFoldDB" id="A0A399FB48"/>
<evidence type="ECO:0000256" key="5">
    <source>
        <dbReference type="ARBA" id="ARBA00022989"/>
    </source>
</evidence>
<evidence type="ECO:0000313" key="9">
    <source>
        <dbReference type="EMBL" id="RIH92906.1"/>
    </source>
</evidence>
<dbReference type="Pfam" id="PF12911">
    <property type="entry name" value="OppC_N"/>
    <property type="match status" value="1"/>
</dbReference>
<comment type="similarity">
    <text evidence="7">Belongs to the binding-protein-dependent transport system permease family.</text>
</comment>
<sequence length="279" mass="29341">MTLKRSLKPLLHSPLGLLGLLLSVLVIGAALLGPPLAPFAPTQQDILARLSGPSAAHWLGTDQFGRDVFSRILYGFRSSLEVAFASVGIALILGAPLGILAAYNGGWLDRVTLRVMDVLLAFPIILLAIGIVALLGPSQWNAALAIGIVYIPIFVRLTRGPALVLRASDYVQAAQALGAGVGRVVLRHILPNLASVILVQTTLALSTAILVESSLAFLGLGTQPPNPSLGQMLAEGRAYLTLSPWTSLFSGLAILLASLGFNLLGDVLRDTLDPRLQGR</sequence>
<dbReference type="Gene3D" id="1.10.3720.10">
    <property type="entry name" value="MetI-like"/>
    <property type="match status" value="1"/>
</dbReference>
<evidence type="ECO:0000256" key="3">
    <source>
        <dbReference type="ARBA" id="ARBA00022475"/>
    </source>
</evidence>
<feature type="transmembrane region" description="Helical" evidence="7">
    <location>
        <begin position="193"/>
        <end position="218"/>
    </location>
</feature>
<keyword evidence="3" id="KW-1003">Cell membrane</keyword>
<evidence type="ECO:0000256" key="1">
    <source>
        <dbReference type="ARBA" id="ARBA00004651"/>
    </source>
</evidence>
<gene>
    <name evidence="9" type="primary">gsiD_6</name>
    <name evidence="9" type="ORF">Mgrana_01181</name>
</gene>
<dbReference type="InterPro" id="IPR025966">
    <property type="entry name" value="OppC_N"/>
</dbReference>
<evidence type="ECO:0000313" key="10">
    <source>
        <dbReference type="Proteomes" id="UP000266178"/>
    </source>
</evidence>
<dbReference type="EMBL" id="QWLB01000012">
    <property type="protein sequence ID" value="RIH92906.1"/>
    <property type="molecule type" value="Genomic_DNA"/>
</dbReference>
<feature type="transmembrane region" description="Helical" evidence="7">
    <location>
        <begin position="238"/>
        <end position="265"/>
    </location>
</feature>
<evidence type="ECO:0000256" key="6">
    <source>
        <dbReference type="ARBA" id="ARBA00023136"/>
    </source>
</evidence>
<feature type="transmembrane region" description="Helical" evidence="7">
    <location>
        <begin position="82"/>
        <end position="103"/>
    </location>
</feature>
<feature type="transmembrane region" description="Helical" evidence="7">
    <location>
        <begin position="140"/>
        <end position="158"/>
    </location>
</feature>
<dbReference type="Proteomes" id="UP000266178">
    <property type="component" value="Unassembled WGS sequence"/>
</dbReference>
<name>A0A399FB48_9DEIN</name>
<comment type="subcellular location">
    <subcellularLocation>
        <location evidence="1 7">Cell membrane</location>
        <topology evidence="1 7">Multi-pass membrane protein</topology>
    </subcellularLocation>
</comment>
<keyword evidence="6 7" id="KW-0472">Membrane</keyword>
<keyword evidence="5 7" id="KW-1133">Transmembrane helix</keyword>
<evidence type="ECO:0000259" key="8">
    <source>
        <dbReference type="PROSITE" id="PS50928"/>
    </source>
</evidence>
<proteinExistence type="inferred from homology"/>
<dbReference type="GO" id="GO:0055085">
    <property type="term" value="P:transmembrane transport"/>
    <property type="evidence" value="ECO:0007669"/>
    <property type="project" value="InterPro"/>
</dbReference>
<evidence type="ECO:0000256" key="7">
    <source>
        <dbReference type="RuleBase" id="RU363032"/>
    </source>
</evidence>
<dbReference type="Pfam" id="PF00528">
    <property type="entry name" value="BPD_transp_1"/>
    <property type="match status" value="1"/>
</dbReference>
<dbReference type="PANTHER" id="PTHR43386">
    <property type="entry name" value="OLIGOPEPTIDE TRANSPORT SYSTEM PERMEASE PROTEIN APPC"/>
    <property type="match status" value="1"/>
</dbReference>
<keyword evidence="4 7" id="KW-0812">Transmembrane</keyword>
<feature type="transmembrane region" description="Helical" evidence="7">
    <location>
        <begin position="115"/>
        <end position="134"/>
    </location>
</feature>
<keyword evidence="2 7" id="KW-0813">Transport</keyword>
<dbReference type="GO" id="GO:0005886">
    <property type="term" value="C:plasma membrane"/>
    <property type="evidence" value="ECO:0007669"/>
    <property type="project" value="UniProtKB-SubCell"/>
</dbReference>
<dbReference type="PANTHER" id="PTHR43386:SF25">
    <property type="entry name" value="PEPTIDE ABC TRANSPORTER PERMEASE PROTEIN"/>
    <property type="match status" value="1"/>
</dbReference>
<evidence type="ECO:0000256" key="4">
    <source>
        <dbReference type="ARBA" id="ARBA00022692"/>
    </source>
</evidence>
<dbReference type="RefSeq" id="WP_119356688.1">
    <property type="nucleotide sequence ID" value="NZ_BJXM01000006.1"/>
</dbReference>
<dbReference type="PROSITE" id="PS50928">
    <property type="entry name" value="ABC_TM1"/>
    <property type="match status" value="1"/>
</dbReference>
<organism evidence="9 10">
    <name type="scientific">Meiothermus granaticius NBRC 107808</name>
    <dbReference type="NCBI Taxonomy" id="1227551"/>
    <lineage>
        <taxon>Bacteria</taxon>
        <taxon>Thermotogati</taxon>
        <taxon>Deinococcota</taxon>
        <taxon>Deinococci</taxon>
        <taxon>Thermales</taxon>
        <taxon>Thermaceae</taxon>
        <taxon>Meiothermus</taxon>
    </lineage>
</organism>
<feature type="domain" description="ABC transmembrane type-1" evidence="8">
    <location>
        <begin position="76"/>
        <end position="265"/>
    </location>
</feature>
<evidence type="ECO:0000256" key="2">
    <source>
        <dbReference type="ARBA" id="ARBA00022448"/>
    </source>
</evidence>
<dbReference type="InterPro" id="IPR035906">
    <property type="entry name" value="MetI-like_sf"/>
</dbReference>
<dbReference type="OrthoDB" id="9779825at2"/>
<accession>A0A399FB48</accession>
<dbReference type="InterPro" id="IPR000515">
    <property type="entry name" value="MetI-like"/>
</dbReference>
<reference evidence="9 10" key="1">
    <citation type="submission" date="2018-08" db="EMBL/GenBank/DDBJ databases">
        <title>Meiothermus granaticius genome AF-68 sequencing project.</title>
        <authorList>
            <person name="Da Costa M.S."/>
            <person name="Albuquerque L."/>
            <person name="Raposo P."/>
            <person name="Froufe H.J.C."/>
            <person name="Barroso C.S."/>
            <person name="Egas C."/>
        </authorList>
    </citation>
    <scope>NUCLEOTIDE SEQUENCE [LARGE SCALE GENOMIC DNA]</scope>
    <source>
        <strain evidence="9 10">AF-68</strain>
    </source>
</reference>
<dbReference type="SUPFAM" id="SSF161098">
    <property type="entry name" value="MetI-like"/>
    <property type="match status" value="1"/>
</dbReference>
<dbReference type="CDD" id="cd06261">
    <property type="entry name" value="TM_PBP2"/>
    <property type="match status" value="1"/>
</dbReference>